<evidence type="ECO:0000313" key="2">
    <source>
        <dbReference type="Proteomes" id="UP000215559"/>
    </source>
</evidence>
<organism evidence="1 2">
    <name type="scientific">candidate division WOR-3 bacterium JGI_Cruoil_03_51_56</name>
    <dbReference type="NCBI Taxonomy" id="1973747"/>
    <lineage>
        <taxon>Bacteria</taxon>
        <taxon>Bacteria division WOR-3</taxon>
    </lineage>
</organism>
<protein>
    <recommendedName>
        <fullName evidence="3">Secretion system C-terminal sorting domain-containing protein</fullName>
    </recommendedName>
</protein>
<evidence type="ECO:0000313" key="1">
    <source>
        <dbReference type="EMBL" id="OYD15008.1"/>
    </source>
</evidence>
<accession>A0A235BRP9</accession>
<dbReference type="AlphaFoldDB" id="A0A235BRP9"/>
<name>A0A235BRP9_UNCW3</name>
<dbReference type="NCBIfam" id="TIGR04183">
    <property type="entry name" value="Por_Secre_tail"/>
    <property type="match status" value="1"/>
</dbReference>
<reference evidence="1 2" key="1">
    <citation type="submission" date="2017-07" db="EMBL/GenBank/DDBJ databases">
        <title>Recovery of genomes from metagenomes via a dereplication, aggregation, and scoring strategy.</title>
        <authorList>
            <person name="Sieber C.M."/>
            <person name="Probst A.J."/>
            <person name="Sharrar A."/>
            <person name="Thomas B.C."/>
            <person name="Hess M."/>
            <person name="Tringe S.G."/>
            <person name="Banfield J.F."/>
        </authorList>
    </citation>
    <scope>NUCLEOTIDE SEQUENCE [LARGE SCALE GENOMIC DNA]</scope>
    <source>
        <strain evidence="1">JGI_Cruoil_03_51_56</strain>
    </source>
</reference>
<gene>
    <name evidence="1" type="ORF">CH330_06940</name>
</gene>
<sequence>GVGATQRVAFAVLGAASESGYLAAADSAQHWYDNNVGISEKPHHRVVPRLLDIRPNPFTGQTQVNYQVRRPGRVRITAVDITGRTVATVFDHIVSVGQGVVTWQPGQLADGVYFLRFEGPDSVVIRQMVLAR</sequence>
<dbReference type="InterPro" id="IPR026444">
    <property type="entry name" value="Secre_tail"/>
</dbReference>
<proteinExistence type="predicted"/>
<feature type="non-terminal residue" evidence="1">
    <location>
        <position position="1"/>
    </location>
</feature>
<dbReference type="Proteomes" id="UP000215559">
    <property type="component" value="Unassembled WGS sequence"/>
</dbReference>
<comment type="caution">
    <text evidence="1">The sequence shown here is derived from an EMBL/GenBank/DDBJ whole genome shotgun (WGS) entry which is preliminary data.</text>
</comment>
<dbReference type="EMBL" id="NOZP01000130">
    <property type="protein sequence ID" value="OYD15008.1"/>
    <property type="molecule type" value="Genomic_DNA"/>
</dbReference>
<evidence type="ECO:0008006" key="3">
    <source>
        <dbReference type="Google" id="ProtNLM"/>
    </source>
</evidence>